<sequence length="186" mass="20317">VEEAEDTEGTTKVFDGTYGGAGGGVRPTVSMSMGDSVSTCFRKGLSLGLFKGRASRSEYNWFLLFYGICTIVFFMMMIDTIMDDIQFETDGRYYTEAGLGTPSPIFCLFILPFEIALLGVLVRRLHDLGITGWIILVTIVPMLGQIAAIIIALMCIFGEGQGHENKYGPVPTNIVEESALVTMEAE</sequence>
<dbReference type="AlphaFoldDB" id="A0A382CFS8"/>
<feature type="non-terminal residue" evidence="2">
    <location>
        <position position="1"/>
    </location>
</feature>
<evidence type="ECO:0008006" key="3">
    <source>
        <dbReference type="Google" id="ProtNLM"/>
    </source>
</evidence>
<evidence type="ECO:0000256" key="1">
    <source>
        <dbReference type="SAM" id="Phobius"/>
    </source>
</evidence>
<dbReference type="PANTHER" id="PTHR34980:SF2">
    <property type="entry name" value="INNER MEMBRANE PROTEIN YHAH-RELATED"/>
    <property type="match status" value="1"/>
</dbReference>
<gene>
    <name evidence="2" type="ORF">METZ01_LOCUS177902</name>
</gene>
<proteinExistence type="predicted"/>
<dbReference type="InterPro" id="IPR008523">
    <property type="entry name" value="DUF805"/>
</dbReference>
<feature type="transmembrane region" description="Helical" evidence="1">
    <location>
        <begin position="134"/>
        <end position="157"/>
    </location>
</feature>
<keyword evidence="1" id="KW-1133">Transmembrane helix</keyword>
<accession>A0A382CFS8</accession>
<dbReference type="GO" id="GO:0005886">
    <property type="term" value="C:plasma membrane"/>
    <property type="evidence" value="ECO:0007669"/>
    <property type="project" value="TreeGrafter"/>
</dbReference>
<dbReference type="EMBL" id="UINC01034347">
    <property type="protein sequence ID" value="SVB25048.1"/>
    <property type="molecule type" value="Genomic_DNA"/>
</dbReference>
<evidence type="ECO:0000313" key="2">
    <source>
        <dbReference type="EMBL" id="SVB25048.1"/>
    </source>
</evidence>
<feature type="transmembrane region" description="Helical" evidence="1">
    <location>
        <begin position="61"/>
        <end position="82"/>
    </location>
</feature>
<protein>
    <recommendedName>
        <fullName evidence="3">DUF805 domain-containing protein</fullName>
    </recommendedName>
</protein>
<feature type="transmembrane region" description="Helical" evidence="1">
    <location>
        <begin position="102"/>
        <end position="122"/>
    </location>
</feature>
<dbReference type="PANTHER" id="PTHR34980">
    <property type="entry name" value="INNER MEMBRANE PROTEIN-RELATED-RELATED"/>
    <property type="match status" value="1"/>
</dbReference>
<name>A0A382CFS8_9ZZZZ</name>
<keyword evidence="1" id="KW-0812">Transmembrane</keyword>
<organism evidence="2">
    <name type="scientific">marine metagenome</name>
    <dbReference type="NCBI Taxonomy" id="408172"/>
    <lineage>
        <taxon>unclassified sequences</taxon>
        <taxon>metagenomes</taxon>
        <taxon>ecological metagenomes</taxon>
    </lineage>
</organism>
<dbReference type="Pfam" id="PF05656">
    <property type="entry name" value="DUF805"/>
    <property type="match status" value="1"/>
</dbReference>
<keyword evidence="1" id="KW-0472">Membrane</keyword>
<reference evidence="2" key="1">
    <citation type="submission" date="2018-05" db="EMBL/GenBank/DDBJ databases">
        <authorList>
            <person name="Lanie J.A."/>
            <person name="Ng W.-L."/>
            <person name="Kazmierczak K.M."/>
            <person name="Andrzejewski T.M."/>
            <person name="Davidsen T.M."/>
            <person name="Wayne K.J."/>
            <person name="Tettelin H."/>
            <person name="Glass J.I."/>
            <person name="Rusch D."/>
            <person name="Podicherti R."/>
            <person name="Tsui H.-C.T."/>
            <person name="Winkler M.E."/>
        </authorList>
    </citation>
    <scope>NUCLEOTIDE SEQUENCE</scope>
</reference>